<dbReference type="EMBL" id="QFQP01000019">
    <property type="protein sequence ID" value="PZR09928.1"/>
    <property type="molecule type" value="Genomic_DNA"/>
</dbReference>
<dbReference type="AlphaFoldDB" id="A0A2W5ULI3"/>
<accession>A0A2W5ULI3</accession>
<gene>
    <name evidence="1" type="ORF">DI536_21290</name>
</gene>
<evidence type="ECO:0000313" key="1">
    <source>
        <dbReference type="EMBL" id="PZR09928.1"/>
    </source>
</evidence>
<organism evidence="1 2">
    <name type="scientific">Archangium gephyra</name>
    <dbReference type="NCBI Taxonomy" id="48"/>
    <lineage>
        <taxon>Bacteria</taxon>
        <taxon>Pseudomonadati</taxon>
        <taxon>Myxococcota</taxon>
        <taxon>Myxococcia</taxon>
        <taxon>Myxococcales</taxon>
        <taxon>Cystobacterineae</taxon>
        <taxon>Archangiaceae</taxon>
        <taxon>Archangium</taxon>
    </lineage>
</organism>
<proteinExistence type="predicted"/>
<sequence length="107" mass="12234">MDPFVRKLVLRIFDEGAPLSRNRHFHTFETEEGKRALRISKRLKALQADIAKCRKEGGESLVVSARVGDEVKVQISIRALKSTRHTTLDEAEYELLRRLVPLLPQPS</sequence>
<reference evidence="1 2" key="1">
    <citation type="submission" date="2017-08" db="EMBL/GenBank/DDBJ databases">
        <title>Infants hospitalized years apart are colonized by the same room-sourced microbial strains.</title>
        <authorList>
            <person name="Brooks B."/>
            <person name="Olm M.R."/>
            <person name="Firek B.A."/>
            <person name="Baker R."/>
            <person name="Thomas B.C."/>
            <person name="Morowitz M.J."/>
            <person name="Banfield J.F."/>
        </authorList>
    </citation>
    <scope>NUCLEOTIDE SEQUENCE [LARGE SCALE GENOMIC DNA]</scope>
    <source>
        <strain evidence="1">S2_003_000_R2_14</strain>
    </source>
</reference>
<name>A0A2W5ULI3_9BACT</name>
<evidence type="ECO:0000313" key="2">
    <source>
        <dbReference type="Proteomes" id="UP000249061"/>
    </source>
</evidence>
<dbReference type="Proteomes" id="UP000249061">
    <property type="component" value="Unassembled WGS sequence"/>
</dbReference>
<protein>
    <submittedName>
        <fullName evidence="1">Uncharacterized protein</fullName>
    </submittedName>
</protein>
<comment type="caution">
    <text evidence="1">The sequence shown here is derived from an EMBL/GenBank/DDBJ whole genome shotgun (WGS) entry which is preliminary data.</text>
</comment>